<dbReference type="Proteomes" id="UP000320390">
    <property type="component" value="Chromosome"/>
</dbReference>
<protein>
    <recommendedName>
        <fullName evidence="4">Cytochrome c domain-containing protein</fullName>
    </recommendedName>
</protein>
<dbReference type="RefSeq" id="WP_145203862.1">
    <property type="nucleotide sequence ID" value="NZ_CP036434.1"/>
</dbReference>
<dbReference type="EMBL" id="CP036434">
    <property type="protein sequence ID" value="QDV09462.1"/>
    <property type="molecule type" value="Genomic_DNA"/>
</dbReference>
<feature type="signal peptide" evidence="1">
    <location>
        <begin position="1"/>
        <end position="28"/>
    </location>
</feature>
<proteinExistence type="predicted"/>
<organism evidence="2 3">
    <name type="scientific">Saltatorellus ferox</name>
    <dbReference type="NCBI Taxonomy" id="2528018"/>
    <lineage>
        <taxon>Bacteria</taxon>
        <taxon>Pseudomonadati</taxon>
        <taxon>Planctomycetota</taxon>
        <taxon>Planctomycetia</taxon>
        <taxon>Planctomycetia incertae sedis</taxon>
        <taxon>Saltatorellus</taxon>
    </lineage>
</organism>
<feature type="chain" id="PRO_5022244350" description="Cytochrome c domain-containing protein" evidence="1">
    <location>
        <begin position="29"/>
        <end position="1083"/>
    </location>
</feature>
<evidence type="ECO:0000313" key="2">
    <source>
        <dbReference type="EMBL" id="QDV09462.1"/>
    </source>
</evidence>
<dbReference type="OrthoDB" id="973965at2"/>
<dbReference type="AlphaFoldDB" id="A0A518EZD4"/>
<evidence type="ECO:0000256" key="1">
    <source>
        <dbReference type="SAM" id="SignalP"/>
    </source>
</evidence>
<reference evidence="2 3" key="1">
    <citation type="submission" date="2019-02" db="EMBL/GenBank/DDBJ databases">
        <title>Deep-cultivation of Planctomycetes and their phenomic and genomic characterization uncovers novel biology.</title>
        <authorList>
            <person name="Wiegand S."/>
            <person name="Jogler M."/>
            <person name="Boedeker C."/>
            <person name="Pinto D."/>
            <person name="Vollmers J."/>
            <person name="Rivas-Marin E."/>
            <person name="Kohn T."/>
            <person name="Peeters S.H."/>
            <person name="Heuer A."/>
            <person name="Rast P."/>
            <person name="Oberbeckmann S."/>
            <person name="Bunk B."/>
            <person name="Jeske O."/>
            <person name="Meyerdierks A."/>
            <person name="Storesund J.E."/>
            <person name="Kallscheuer N."/>
            <person name="Luecker S."/>
            <person name="Lage O.M."/>
            <person name="Pohl T."/>
            <person name="Merkel B.J."/>
            <person name="Hornburger P."/>
            <person name="Mueller R.-W."/>
            <person name="Bruemmer F."/>
            <person name="Labrenz M."/>
            <person name="Spormann A.M."/>
            <person name="Op den Camp H."/>
            <person name="Overmann J."/>
            <person name="Amann R."/>
            <person name="Jetten M.S.M."/>
            <person name="Mascher T."/>
            <person name="Medema M.H."/>
            <person name="Devos D.P."/>
            <person name="Kaster A.-K."/>
            <person name="Ovreas L."/>
            <person name="Rohde M."/>
            <person name="Galperin M.Y."/>
            <person name="Jogler C."/>
        </authorList>
    </citation>
    <scope>NUCLEOTIDE SEQUENCE [LARGE SCALE GENOMIC DNA]</scope>
    <source>
        <strain evidence="2 3">Poly30</strain>
    </source>
</reference>
<sequence length="1083" mass="115936" precursor="true">MNRLRSASIALRRLLQAVCIGFLPFAVAASATSAPQIALPSHIGGVHGTIGVSDPGGPPPKYIPLPGHTLMLRDKVTGVLVDQVVSDVYGRYYFTPKALGTYELSWPAAAGWAAGVYPDDIVIDKGTVNPKLILLTRRPGYSVAVGTITLSDGSTPGLVDEYFGIESTPDVRVEAAGGALVSGPVRANADGTYAIAYRAKGVRRLRLQATIEGTAAAVAIGIPFGGMLRRDLMLPNAPPEVTSLHLANALGTGVRRAATGDVLVTQDDVSDPNGDPVSILWKAGQPSAAPLVTQIGNQTTWTIPNTPGTSRLYAVVMDGRGGYRKRSVSVTINKPIELFSGTLRNKTTGDPIQGGRVDVNGRQTFSEANGSWSLQVPVADDYLMSIYHADYALAGMRSDRGSVGRVWNMVPRKAEWIEPRLESRIIDDRVELQQSGRRGATVVLPADTMVDPAGNLPQGPLRVSLATLDLGDNEAVANWAARTPQGITGLISYGVISIEVTDSQGREYQVRPGGEALVSIPIMGLMPGDEIPEGAPQEIPIWSYIEEDGFWRETGRATLNRDQALYEGFVTHFSEINLDVTGADSAIRVLCDPSLLGMYLRVSDVPGDGIDYTNVKEGPLDSPLSVIWLVPPSQLVRLEVLTGPGGTVVSDVVIDRFDSANPAAGHIQQTSPDVLAGPSSVPVYPAYPYTDAPITVTIKWQAAPNPFFLHFKGVGNAADATDYFNLMNVAGNRGTLEDWWATNGFGIDGTVTPGAGEQYARTSFENHNDLGSGRDMHLYSRADGTKVAWVQNYGDFNQDHGNADLAALQFFGGATVCMEYSPMENASGDYVDASGALVNPADPAAVEAASVTKFFVFAEADTLPGTEFQISADLDGYGQKFVPNLCLNCHGGSASAPYTGPGDGQLNAYFRELDYETYHFPFGAPGPSAAEKAAFKTQNEIVYGSGSSLVSSAAIKEVIDIWYQGGALDVDQDDCIPIVGGVDPASIPSGWHYPANLEFDKFYCDVIAESCRTCHVAHDGIPFNTIANFDDSGFMEFYLNYYVSTTPSTGTMPHALITYRNFWLSESPFRPQSVLDFLLNNNL</sequence>
<evidence type="ECO:0008006" key="4">
    <source>
        <dbReference type="Google" id="ProtNLM"/>
    </source>
</evidence>
<accession>A0A518EZD4</accession>
<gene>
    <name evidence="2" type="ORF">Poly30_50200</name>
</gene>
<keyword evidence="3" id="KW-1185">Reference proteome</keyword>
<keyword evidence="1" id="KW-0732">Signal</keyword>
<evidence type="ECO:0000313" key="3">
    <source>
        <dbReference type="Proteomes" id="UP000320390"/>
    </source>
</evidence>
<name>A0A518EZD4_9BACT</name>